<organism evidence="7 8">
    <name type="scientific">Clostridium scindens (strain JCM 10418 / VPI 12708)</name>
    <dbReference type="NCBI Taxonomy" id="29347"/>
    <lineage>
        <taxon>Bacteria</taxon>
        <taxon>Bacillati</taxon>
        <taxon>Bacillota</taxon>
        <taxon>Clostridia</taxon>
        <taxon>Lachnospirales</taxon>
        <taxon>Lachnospiraceae</taxon>
    </lineage>
</organism>
<dbReference type="RefSeq" id="WP_004606063.1">
    <property type="nucleotide sequence ID" value="NZ_AP024846.1"/>
</dbReference>
<feature type="transmembrane region" description="Helical" evidence="6">
    <location>
        <begin position="15"/>
        <end position="34"/>
    </location>
</feature>
<dbReference type="AlphaFoldDB" id="A0A844FC35"/>
<evidence type="ECO:0000256" key="6">
    <source>
        <dbReference type="SAM" id="Phobius"/>
    </source>
</evidence>
<accession>A0A844FC35</accession>
<dbReference type="PANTHER" id="PTHR30474">
    <property type="entry name" value="CELL CYCLE PROTEIN"/>
    <property type="match status" value="1"/>
</dbReference>
<reference evidence="7 8" key="1">
    <citation type="submission" date="2019-08" db="EMBL/GenBank/DDBJ databases">
        <title>In-depth cultivation of the pig gut microbiome towards novel bacterial diversity and tailored functional studies.</title>
        <authorList>
            <person name="Wylensek D."/>
            <person name="Hitch T.C.A."/>
            <person name="Clavel T."/>
        </authorList>
    </citation>
    <scope>NUCLEOTIDE SEQUENCE [LARGE SCALE GENOMIC DNA]</scope>
    <source>
        <strain evidence="7 8">BL-389-WT-3D</strain>
    </source>
</reference>
<keyword evidence="2 6" id="KW-0812">Transmembrane</keyword>
<evidence type="ECO:0000256" key="3">
    <source>
        <dbReference type="ARBA" id="ARBA00022960"/>
    </source>
</evidence>
<evidence type="ECO:0000256" key="4">
    <source>
        <dbReference type="ARBA" id="ARBA00022989"/>
    </source>
</evidence>
<feature type="transmembrane region" description="Helical" evidence="6">
    <location>
        <begin position="279"/>
        <end position="300"/>
    </location>
</feature>
<dbReference type="GO" id="GO:0015648">
    <property type="term" value="F:lipid-linked peptidoglycan transporter activity"/>
    <property type="evidence" value="ECO:0007669"/>
    <property type="project" value="TreeGrafter"/>
</dbReference>
<proteinExistence type="predicted"/>
<feature type="transmembrane region" description="Helical" evidence="6">
    <location>
        <begin position="72"/>
        <end position="89"/>
    </location>
</feature>
<keyword evidence="5 6" id="KW-0472">Membrane</keyword>
<feature type="transmembrane region" description="Helical" evidence="6">
    <location>
        <begin position="46"/>
        <end position="66"/>
    </location>
</feature>
<dbReference type="GO" id="GO:0032153">
    <property type="term" value="C:cell division site"/>
    <property type="evidence" value="ECO:0007669"/>
    <property type="project" value="TreeGrafter"/>
</dbReference>
<feature type="transmembrane region" description="Helical" evidence="6">
    <location>
        <begin position="110"/>
        <end position="128"/>
    </location>
</feature>
<protein>
    <submittedName>
        <fullName evidence="7">Rod shape-determining protein RodA</fullName>
    </submittedName>
</protein>
<evidence type="ECO:0000256" key="5">
    <source>
        <dbReference type="ARBA" id="ARBA00023136"/>
    </source>
</evidence>
<sequence>MRLPRFTKPYHLKDYKFNLVVLVIALSILGVLAVGSAKEVYQSRQIVGMIIGIIAMVIVSLIDYVWVLNFYWIIYVFVVLILGAVLVIGDKVNGATRWIDLGFTTFQPSELAKILLILFFAKFIMMHAEDINDKVTLIKYAILSAIPLALIIVEPNLSTTICTALVICLMIYIGGLSYKFIGTVLLILVPVAIIFLSIVVQPDQKLLKDYQQKRILAFLEPEKYESDEAYQQKNSVMAIGSGQLTGKGLNNNTTTSVKNGNFISEPQTDFIFAIIGEELGFVGSCIVVALLLLIVIQCILVGIRSQDLAGRIICCGVGGLIGFQSFINIGVASKLLPNTGVPLPFVSYGLTSLVSLYVGIGFVLNVGLQPKKYQ</sequence>
<dbReference type="Proteomes" id="UP000462363">
    <property type="component" value="Unassembled WGS sequence"/>
</dbReference>
<feature type="transmembrane region" description="Helical" evidence="6">
    <location>
        <begin position="312"/>
        <end position="333"/>
    </location>
</feature>
<dbReference type="PANTHER" id="PTHR30474:SF1">
    <property type="entry name" value="PEPTIDOGLYCAN GLYCOSYLTRANSFERASE MRDB"/>
    <property type="match status" value="1"/>
</dbReference>
<dbReference type="InterPro" id="IPR001182">
    <property type="entry name" value="FtsW/RodA"/>
</dbReference>
<dbReference type="GO" id="GO:0051301">
    <property type="term" value="P:cell division"/>
    <property type="evidence" value="ECO:0007669"/>
    <property type="project" value="InterPro"/>
</dbReference>
<dbReference type="GO" id="GO:0008360">
    <property type="term" value="P:regulation of cell shape"/>
    <property type="evidence" value="ECO:0007669"/>
    <property type="project" value="UniProtKB-KW"/>
</dbReference>
<name>A0A844FC35_CLOSV</name>
<feature type="transmembrane region" description="Helical" evidence="6">
    <location>
        <begin position="180"/>
        <end position="200"/>
    </location>
</feature>
<comment type="caution">
    <text evidence="7">The sequence shown here is derived from an EMBL/GenBank/DDBJ whole genome shotgun (WGS) entry which is preliminary data.</text>
</comment>
<comment type="subcellular location">
    <subcellularLocation>
        <location evidence="1">Membrane</location>
        <topology evidence="1">Multi-pass membrane protein</topology>
    </subcellularLocation>
</comment>
<dbReference type="EMBL" id="VUMB01000015">
    <property type="protein sequence ID" value="MSS40409.1"/>
    <property type="molecule type" value="Genomic_DNA"/>
</dbReference>
<evidence type="ECO:0000256" key="1">
    <source>
        <dbReference type="ARBA" id="ARBA00004141"/>
    </source>
</evidence>
<dbReference type="GeneID" id="62697215"/>
<keyword evidence="4 6" id="KW-1133">Transmembrane helix</keyword>
<evidence type="ECO:0000256" key="2">
    <source>
        <dbReference type="ARBA" id="ARBA00022692"/>
    </source>
</evidence>
<keyword evidence="3" id="KW-0133">Cell shape</keyword>
<feature type="transmembrane region" description="Helical" evidence="6">
    <location>
        <begin position="345"/>
        <end position="368"/>
    </location>
</feature>
<dbReference type="Pfam" id="PF01098">
    <property type="entry name" value="FTSW_RODA_SPOVE"/>
    <property type="match status" value="1"/>
</dbReference>
<feature type="transmembrane region" description="Helical" evidence="6">
    <location>
        <begin position="140"/>
        <end position="173"/>
    </location>
</feature>
<evidence type="ECO:0000313" key="7">
    <source>
        <dbReference type="EMBL" id="MSS40409.1"/>
    </source>
</evidence>
<gene>
    <name evidence="7" type="ORF">FYJ37_08600</name>
</gene>
<evidence type="ECO:0000313" key="8">
    <source>
        <dbReference type="Proteomes" id="UP000462363"/>
    </source>
</evidence>
<dbReference type="GO" id="GO:0005886">
    <property type="term" value="C:plasma membrane"/>
    <property type="evidence" value="ECO:0007669"/>
    <property type="project" value="TreeGrafter"/>
</dbReference>